<dbReference type="InterPro" id="IPR011009">
    <property type="entry name" value="Kinase-like_dom_sf"/>
</dbReference>
<proteinExistence type="predicted"/>
<dbReference type="HOGENOM" id="CLU_171317_0_0_1"/>
<dbReference type="SUPFAM" id="SSF56112">
    <property type="entry name" value="Protein kinase-like (PK-like)"/>
    <property type="match status" value="1"/>
</dbReference>
<dbReference type="OMA" id="EYATNTM"/>
<dbReference type="InterPro" id="IPR001245">
    <property type="entry name" value="Ser-Thr/Tyr_kinase_cat_dom"/>
</dbReference>
<name>E9HGU8_DAPPU</name>
<dbReference type="Proteomes" id="UP000000305">
    <property type="component" value="Unassembled WGS sequence"/>
</dbReference>
<dbReference type="PhylomeDB" id="E9HGU8"/>
<dbReference type="AlphaFoldDB" id="E9HGU8"/>
<dbReference type="eggNOG" id="KOG0200">
    <property type="taxonomic scope" value="Eukaryota"/>
</dbReference>
<feature type="domain" description="Serine-threonine/tyrosine-protein kinase catalytic" evidence="1">
    <location>
        <begin position="5"/>
        <end position="51"/>
    </location>
</feature>
<evidence type="ECO:0000313" key="2">
    <source>
        <dbReference type="EMBL" id="EFX69024.1"/>
    </source>
</evidence>
<dbReference type="PANTHER" id="PTHR24416:SF600">
    <property type="entry name" value="PDGF- AND VEGF-RECEPTOR RELATED, ISOFORM J"/>
    <property type="match status" value="1"/>
</dbReference>
<reference evidence="2 3" key="1">
    <citation type="journal article" date="2011" name="Science">
        <title>The ecoresponsive genome of Daphnia pulex.</title>
        <authorList>
            <person name="Colbourne J.K."/>
            <person name="Pfrender M.E."/>
            <person name="Gilbert D."/>
            <person name="Thomas W.K."/>
            <person name="Tucker A."/>
            <person name="Oakley T.H."/>
            <person name="Tokishita S."/>
            <person name="Aerts A."/>
            <person name="Arnold G.J."/>
            <person name="Basu M.K."/>
            <person name="Bauer D.J."/>
            <person name="Caceres C.E."/>
            <person name="Carmel L."/>
            <person name="Casola C."/>
            <person name="Choi J.H."/>
            <person name="Detter J.C."/>
            <person name="Dong Q."/>
            <person name="Dusheyko S."/>
            <person name="Eads B.D."/>
            <person name="Frohlich T."/>
            <person name="Geiler-Samerotte K.A."/>
            <person name="Gerlach D."/>
            <person name="Hatcher P."/>
            <person name="Jogdeo S."/>
            <person name="Krijgsveld J."/>
            <person name="Kriventseva E.V."/>
            <person name="Kultz D."/>
            <person name="Laforsch C."/>
            <person name="Lindquist E."/>
            <person name="Lopez J."/>
            <person name="Manak J.R."/>
            <person name="Muller J."/>
            <person name="Pangilinan J."/>
            <person name="Patwardhan R.P."/>
            <person name="Pitluck S."/>
            <person name="Pritham E.J."/>
            <person name="Rechtsteiner A."/>
            <person name="Rho M."/>
            <person name="Rogozin I.B."/>
            <person name="Sakarya O."/>
            <person name="Salamov A."/>
            <person name="Schaack S."/>
            <person name="Shapiro H."/>
            <person name="Shiga Y."/>
            <person name="Skalitzky C."/>
            <person name="Smith Z."/>
            <person name="Souvorov A."/>
            <person name="Sung W."/>
            <person name="Tang Z."/>
            <person name="Tsuchiya D."/>
            <person name="Tu H."/>
            <person name="Vos H."/>
            <person name="Wang M."/>
            <person name="Wolf Y.I."/>
            <person name="Yamagata H."/>
            <person name="Yamada T."/>
            <person name="Ye Y."/>
            <person name="Shaw J.R."/>
            <person name="Andrews J."/>
            <person name="Crease T.J."/>
            <person name="Tang H."/>
            <person name="Lucas S.M."/>
            <person name="Robertson H.M."/>
            <person name="Bork P."/>
            <person name="Koonin E.V."/>
            <person name="Zdobnov E.M."/>
            <person name="Grigoriev I.V."/>
            <person name="Lynch M."/>
            <person name="Boore J.L."/>
        </authorList>
    </citation>
    <scope>NUCLEOTIDE SEQUENCE [LARGE SCALE GENOMIC DNA]</scope>
</reference>
<organism evidence="2 3">
    <name type="scientific">Daphnia pulex</name>
    <name type="common">Water flea</name>
    <dbReference type="NCBI Taxonomy" id="6669"/>
    <lineage>
        <taxon>Eukaryota</taxon>
        <taxon>Metazoa</taxon>
        <taxon>Ecdysozoa</taxon>
        <taxon>Arthropoda</taxon>
        <taxon>Crustacea</taxon>
        <taxon>Branchiopoda</taxon>
        <taxon>Diplostraca</taxon>
        <taxon>Cladocera</taxon>
        <taxon>Anomopoda</taxon>
        <taxon>Daphniidae</taxon>
        <taxon>Daphnia</taxon>
    </lineage>
</organism>
<dbReference type="InterPro" id="IPR050122">
    <property type="entry name" value="RTK"/>
</dbReference>
<dbReference type="PANTHER" id="PTHR24416">
    <property type="entry name" value="TYROSINE-PROTEIN KINASE RECEPTOR"/>
    <property type="match status" value="1"/>
</dbReference>
<dbReference type="OrthoDB" id="4062651at2759"/>
<dbReference type="GO" id="GO:0004672">
    <property type="term" value="F:protein kinase activity"/>
    <property type="evidence" value="ECO:0007669"/>
    <property type="project" value="InterPro"/>
</dbReference>
<dbReference type="Gene3D" id="1.10.510.10">
    <property type="entry name" value="Transferase(Phosphotransferase) domain 1"/>
    <property type="match status" value="1"/>
</dbReference>
<accession>E9HGU8</accession>
<evidence type="ECO:0000313" key="3">
    <source>
        <dbReference type="Proteomes" id="UP000000305"/>
    </source>
</evidence>
<dbReference type="EMBL" id="GL732643">
    <property type="protein sequence ID" value="EFX69024.1"/>
    <property type="molecule type" value="Genomic_DNA"/>
</dbReference>
<protein>
    <recommendedName>
        <fullName evidence="1">Serine-threonine/tyrosine-protein kinase catalytic domain-containing protein</fullName>
    </recommendedName>
</protein>
<keyword evidence="3" id="KW-1185">Reference proteome</keyword>
<gene>
    <name evidence="2" type="ORF">DAPPUDRAFT_259222</name>
</gene>
<dbReference type="KEGG" id="dpx:DAPPUDRAFT_259222"/>
<sequence length="113" mass="12983">MEVGSQLVKEIQSGYRMEKPEYATNTMSKVMTDCWKTEPKERPTFRQLQEMIHDHIESSVSSDYWSLNFPYAKLSEEKRQSSCTAESLGLAKQLSDNIFKKKSRALSLPAEDA</sequence>
<dbReference type="InParanoid" id="E9HGU8"/>
<evidence type="ECO:0000259" key="1">
    <source>
        <dbReference type="Pfam" id="PF07714"/>
    </source>
</evidence>
<dbReference type="Pfam" id="PF07714">
    <property type="entry name" value="PK_Tyr_Ser-Thr"/>
    <property type="match status" value="1"/>
</dbReference>